<dbReference type="EMBL" id="RWGY01000013">
    <property type="protein sequence ID" value="TVU23692.1"/>
    <property type="molecule type" value="Genomic_DNA"/>
</dbReference>
<feature type="compositionally biased region" description="Basic and acidic residues" evidence="1">
    <location>
        <begin position="122"/>
        <end position="141"/>
    </location>
</feature>
<feature type="region of interest" description="Disordered" evidence="1">
    <location>
        <begin position="49"/>
        <end position="141"/>
    </location>
</feature>
<proteinExistence type="predicted"/>
<dbReference type="Gramene" id="TVU23692">
    <property type="protein sequence ID" value="TVU23692"/>
    <property type="gene ID" value="EJB05_26071"/>
</dbReference>
<name>A0A5J9UIZ3_9POAL</name>
<feature type="compositionally biased region" description="Pro residues" evidence="1">
    <location>
        <begin position="56"/>
        <end position="79"/>
    </location>
</feature>
<keyword evidence="3" id="KW-1185">Reference proteome</keyword>
<dbReference type="AlphaFoldDB" id="A0A5J9UIZ3"/>
<comment type="caution">
    <text evidence="2">The sequence shown here is derived from an EMBL/GenBank/DDBJ whole genome shotgun (WGS) entry which is preliminary data.</text>
</comment>
<gene>
    <name evidence="2" type="ORF">EJB05_26071</name>
</gene>
<evidence type="ECO:0000256" key="1">
    <source>
        <dbReference type="SAM" id="MobiDB-lite"/>
    </source>
</evidence>
<reference evidence="2 3" key="1">
    <citation type="journal article" date="2019" name="Sci. Rep.">
        <title>A high-quality genome of Eragrostis curvula grass provides insights into Poaceae evolution and supports new strategies to enhance forage quality.</title>
        <authorList>
            <person name="Carballo J."/>
            <person name="Santos B.A.C.M."/>
            <person name="Zappacosta D."/>
            <person name="Garbus I."/>
            <person name="Selva J.P."/>
            <person name="Gallo C.A."/>
            <person name="Diaz A."/>
            <person name="Albertini E."/>
            <person name="Caccamo M."/>
            <person name="Echenique V."/>
        </authorList>
    </citation>
    <scope>NUCLEOTIDE SEQUENCE [LARGE SCALE GENOMIC DNA]</scope>
    <source>
        <strain evidence="3">cv. Victoria</strain>
        <tissue evidence="2">Leaf</tissue>
    </source>
</reference>
<evidence type="ECO:0000313" key="2">
    <source>
        <dbReference type="EMBL" id="TVU23692.1"/>
    </source>
</evidence>
<dbReference type="Proteomes" id="UP000324897">
    <property type="component" value="Chromosome 2"/>
</dbReference>
<accession>A0A5J9UIZ3</accession>
<sequence>MIIVKMRRVLLKTRLILLVYPRRDAFSPSASPANCSRTRNFHSIRFKTRASAAQPRSPPLPPKSFPLSSPLPSPLPSPPRSVGISGPIPAASQRSSAQTAAPPLPPPRPCSSPRHSPSSGVIRERHPAAGSVERKPAVGSVERKLAVERHPAAGSMERQHSRTAGTLHVIAEHRSRHWLLCELPPFSSRFPWLCSPIRAIYGVLACKTQ</sequence>
<evidence type="ECO:0000313" key="3">
    <source>
        <dbReference type="Proteomes" id="UP000324897"/>
    </source>
</evidence>
<feature type="compositionally biased region" description="Low complexity" evidence="1">
    <location>
        <begin position="89"/>
        <end position="101"/>
    </location>
</feature>
<feature type="non-terminal residue" evidence="2">
    <location>
        <position position="1"/>
    </location>
</feature>
<protein>
    <submittedName>
        <fullName evidence="2">Uncharacterized protein</fullName>
    </submittedName>
</protein>
<organism evidence="2 3">
    <name type="scientific">Eragrostis curvula</name>
    <name type="common">weeping love grass</name>
    <dbReference type="NCBI Taxonomy" id="38414"/>
    <lineage>
        <taxon>Eukaryota</taxon>
        <taxon>Viridiplantae</taxon>
        <taxon>Streptophyta</taxon>
        <taxon>Embryophyta</taxon>
        <taxon>Tracheophyta</taxon>
        <taxon>Spermatophyta</taxon>
        <taxon>Magnoliopsida</taxon>
        <taxon>Liliopsida</taxon>
        <taxon>Poales</taxon>
        <taxon>Poaceae</taxon>
        <taxon>PACMAD clade</taxon>
        <taxon>Chloridoideae</taxon>
        <taxon>Eragrostideae</taxon>
        <taxon>Eragrostidinae</taxon>
        <taxon>Eragrostis</taxon>
    </lineage>
</organism>